<sequence length="640" mass="73786">MSSGKKVEKLSHGMGDMNLSSGQDDDGEWEVYARKPKNRAGSSTAKQWVSQNNTSSRAWGNPNTSVNVVQKQGTRSNGGGQGRGSGNAWPTQTGDSRRPAGRGNAARPQSNSMRGFESNYKAPQQPTIGPPLQHGWNWHAVAGSTQSKGSEDGQQKDEIVSKDEDGDSDFDKDDEDDEDVMDDTDDELLSDEFDSDVSQKSHNTRKKSRWFKKFFDILDTLTIDEINDPARQWHCPACQGGPGAIDWYRGLQPLMTHAKTKGSKRVKIHREVAELLEEELRLRGTSVIPAGEAFGKWKGLKDDEKDHEIVWPPMVVILNTRLEQDDNDKWRGMGNQELIEYFSSYDALKARHSYGPQGHRGMSVLIFEASARGYLEAERLHKDFSEQGTDRNAWERRRVLFQPGGNRQLYGFMAVKEDLDVFNQHSQGKSKLKYELRSYQEMVVNQIRQMSEDNQQLMYLKNKVAKEQRHSKTVEESLEIVSEKLRKTQEEIRIVKQKTKTHHEQNKEEMYEQEQFFKDQLKIIHESRDAKEETFERLQQEEREKVKQLNANSSDAEEYRHSRAEEIEKFIKIQDKEMEEFVEEREKLIKGHEEKMAAMKRRHWEEEVELEKEFDAELTQLMGKYSPHPPTNTGNGDDIN</sequence>
<reference evidence="8" key="1">
    <citation type="submission" date="2018-02" db="EMBL/GenBank/DDBJ databases">
        <authorList>
            <person name="Cohen D.B."/>
            <person name="Kent A.D."/>
        </authorList>
    </citation>
    <scope>NUCLEOTIDE SEQUENCE</scope>
</reference>
<dbReference type="InterPro" id="IPR005380">
    <property type="entry name" value="XS_domain"/>
</dbReference>
<evidence type="ECO:0000256" key="1">
    <source>
        <dbReference type="ARBA" id="ARBA00023054"/>
    </source>
</evidence>
<evidence type="ECO:0000256" key="5">
    <source>
        <dbReference type="SAM" id="MobiDB-lite"/>
    </source>
</evidence>
<organism evidence="8">
    <name type="scientific">Fagus sylvatica</name>
    <name type="common">Beechnut</name>
    <dbReference type="NCBI Taxonomy" id="28930"/>
    <lineage>
        <taxon>Eukaryota</taxon>
        <taxon>Viridiplantae</taxon>
        <taxon>Streptophyta</taxon>
        <taxon>Embryophyta</taxon>
        <taxon>Tracheophyta</taxon>
        <taxon>Spermatophyta</taxon>
        <taxon>Magnoliopsida</taxon>
        <taxon>eudicotyledons</taxon>
        <taxon>Gunneridae</taxon>
        <taxon>Pentapetalae</taxon>
        <taxon>rosids</taxon>
        <taxon>fabids</taxon>
        <taxon>Fagales</taxon>
        <taxon>Fagaceae</taxon>
        <taxon>Fagus</taxon>
    </lineage>
</organism>
<feature type="compositionally biased region" description="Basic and acidic residues" evidence="5">
    <location>
        <begin position="1"/>
        <end position="11"/>
    </location>
</feature>
<evidence type="ECO:0000259" key="7">
    <source>
        <dbReference type="Pfam" id="PF03470"/>
    </source>
</evidence>
<feature type="compositionally biased region" description="Polar residues" evidence="5">
    <location>
        <begin position="631"/>
        <end position="640"/>
    </location>
</feature>
<dbReference type="GO" id="GO:0051607">
    <property type="term" value="P:defense response to virus"/>
    <property type="evidence" value="ECO:0007669"/>
    <property type="project" value="InterPro"/>
</dbReference>
<dbReference type="Gene3D" id="3.30.70.2890">
    <property type="entry name" value="XS domain"/>
    <property type="match status" value="1"/>
</dbReference>
<dbReference type="InterPro" id="IPR038588">
    <property type="entry name" value="XS_domain_sf"/>
</dbReference>
<gene>
    <name evidence="9" type="ORF">FSB_LOCUS49444</name>
    <name evidence="8" type="ORF">FSB_LOCUS9850</name>
</gene>
<comment type="similarity">
    <text evidence="3">Belongs to the SGS3 family.</text>
</comment>
<feature type="coiled-coil region" evidence="4">
    <location>
        <begin position="471"/>
        <end position="552"/>
    </location>
</feature>
<feature type="compositionally biased region" description="Basic and acidic residues" evidence="5">
    <location>
        <begin position="149"/>
        <end position="163"/>
    </location>
</feature>
<evidence type="ECO:0000256" key="2">
    <source>
        <dbReference type="ARBA" id="ARBA00023158"/>
    </source>
</evidence>
<dbReference type="PANTHER" id="PTHR46602:SF1">
    <property type="entry name" value="PROTEIN SUPPRESSOR OF GENE SILENCING 3"/>
    <property type="match status" value="1"/>
</dbReference>
<evidence type="ECO:0000259" key="6">
    <source>
        <dbReference type="Pfam" id="PF03468"/>
    </source>
</evidence>
<feature type="region of interest" description="Disordered" evidence="5">
    <location>
        <begin position="621"/>
        <end position="640"/>
    </location>
</feature>
<keyword evidence="1 4" id="KW-0175">Coiled coil</keyword>
<feature type="domain" description="XS" evidence="6">
    <location>
        <begin position="306"/>
        <end position="420"/>
    </location>
</feature>
<evidence type="ECO:0008006" key="10">
    <source>
        <dbReference type="Google" id="ProtNLM"/>
    </source>
</evidence>
<dbReference type="PANTHER" id="PTHR46602">
    <property type="entry name" value="PROTEIN SUPPRESSOR OF GENE SILENCING 3"/>
    <property type="match status" value="1"/>
</dbReference>
<accession>A0A2N9F4A6</accession>
<feature type="compositionally biased region" description="Acidic residues" evidence="5">
    <location>
        <begin position="164"/>
        <end position="182"/>
    </location>
</feature>
<feature type="compositionally biased region" description="Gly residues" evidence="5">
    <location>
        <begin position="76"/>
        <end position="85"/>
    </location>
</feature>
<dbReference type="CDD" id="cd12266">
    <property type="entry name" value="RRM_like_XS"/>
    <property type="match status" value="1"/>
</dbReference>
<dbReference type="EMBL" id="OIVN01005235">
    <property type="protein sequence ID" value="SPD21562.1"/>
    <property type="molecule type" value="Genomic_DNA"/>
</dbReference>
<dbReference type="Pfam" id="PF03470">
    <property type="entry name" value="zf-XS"/>
    <property type="match status" value="1"/>
</dbReference>
<dbReference type="InterPro" id="IPR044287">
    <property type="entry name" value="SGS3"/>
</dbReference>
<evidence type="ECO:0000313" key="8">
    <source>
        <dbReference type="EMBL" id="SPC81968.1"/>
    </source>
</evidence>
<proteinExistence type="inferred from homology"/>
<dbReference type="GO" id="GO:0031047">
    <property type="term" value="P:regulatory ncRNA-mediated gene silencing"/>
    <property type="evidence" value="ECO:0007669"/>
    <property type="project" value="UniProtKB-KW"/>
</dbReference>
<dbReference type="Pfam" id="PF03468">
    <property type="entry name" value="XS"/>
    <property type="match status" value="1"/>
</dbReference>
<evidence type="ECO:0000256" key="3">
    <source>
        <dbReference type="ARBA" id="ARBA00024022"/>
    </source>
</evidence>
<feature type="compositionally biased region" description="Polar residues" evidence="5">
    <location>
        <begin position="40"/>
        <end position="71"/>
    </location>
</feature>
<feature type="domain" description="Zinc finger-XS" evidence="7">
    <location>
        <begin position="235"/>
        <end position="273"/>
    </location>
</feature>
<feature type="region of interest" description="Disordered" evidence="5">
    <location>
        <begin position="1"/>
        <end position="182"/>
    </location>
</feature>
<dbReference type="InterPro" id="IPR005381">
    <property type="entry name" value="Znf-XS_domain"/>
</dbReference>
<dbReference type="EMBL" id="OIVN01000551">
    <property type="protein sequence ID" value="SPC81968.1"/>
    <property type="molecule type" value="Genomic_DNA"/>
</dbReference>
<evidence type="ECO:0000256" key="4">
    <source>
        <dbReference type="SAM" id="Coils"/>
    </source>
</evidence>
<dbReference type="AlphaFoldDB" id="A0A2N9F4A6"/>
<protein>
    <recommendedName>
        <fullName evidence="10">XS domain-containing protein</fullName>
    </recommendedName>
</protein>
<keyword evidence="2" id="KW-0943">RNA-mediated gene silencing</keyword>
<evidence type="ECO:0000313" key="9">
    <source>
        <dbReference type="EMBL" id="SPD21562.1"/>
    </source>
</evidence>
<name>A0A2N9F4A6_FAGSY</name>